<dbReference type="InterPro" id="IPR025525">
    <property type="entry name" value="hAT-like_transposase_RNase-H"/>
</dbReference>
<evidence type="ECO:0000313" key="3">
    <source>
        <dbReference type="EMBL" id="WOG90846.1"/>
    </source>
</evidence>
<name>A0AAF0WK47_DAUCS</name>
<dbReference type="GO" id="GO:0003677">
    <property type="term" value="F:DNA binding"/>
    <property type="evidence" value="ECO:0007669"/>
    <property type="project" value="UniProtKB-KW"/>
</dbReference>
<organism evidence="3 4">
    <name type="scientific">Daucus carota subsp. sativus</name>
    <name type="common">Carrot</name>
    <dbReference type="NCBI Taxonomy" id="79200"/>
    <lineage>
        <taxon>Eukaryota</taxon>
        <taxon>Viridiplantae</taxon>
        <taxon>Streptophyta</taxon>
        <taxon>Embryophyta</taxon>
        <taxon>Tracheophyta</taxon>
        <taxon>Spermatophyta</taxon>
        <taxon>Magnoliopsida</taxon>
        <taxon>eudicotyledons</taxon>
        <taxon>Gunneridae</taxon>
        <taxon>Pentapetalae</taxon>
        <taxon>asterids</taxon>
        <taxon>campanulids</taxon>
        <taxon>Apiales</taxon>
        <taxon>Apiaceae</taxon>
        <taxon>Apioideae</taxon>
        <taxon>Scandiceae</taxon>
        <taxon>Daucinae</taxon>
        <taxon>Daucus</taxon>
        <taxon>Daucus sect. Daucus</taxon>
    </lineage>
</organism>
<reference evidence="3" key="1">
    <citation type="journal article" date="2016" name="Nat. Genet.">
        <title>A high-quality carrot genome assembly provides new insights into carotenoid accumulation and asterid genome evolution.</title>
        <authorList>
            <person name="Iorizzo M."/>
            <person name="Ellison S."/>
            <person name="Senalik D."/>
            <person name="Zeng P."/>
            <person name="Satapoomin P."/>
            <person name="Huang J."/>
            <person name="Bowman M."/>
            <person name="Iovene M."/>
            <person name="Sanseverino W."/>
            <person name="Cavagnaro P."/>
            <person name="Yildiz M."/>
            <person name="Macko-Podgorni A."/>
            <person name="Moranska E."/>
            <person name="Grzebelus E."/>
            <person name="Grzebelus D."/>
            <person name="Ashrafi H."/>
            <person name="Zheng Z."/>
            <person name="Cheng S."/>
            <person name="Spooner D."/>
            <person name="Van Deynze A."/>
            <person name="Simon P."/>
        </authorList>
    </citation>
    <scope>NUCLEOTIDE SEQUENCE</scope>
    <source>
        <tissue evidence="3">Leaf</tissue>
    </source>
</reference>
<feature type="domain" description="hAT-like transposase RNase-H fold" evidence="2">
    <location>
        <begin position="216"/>
        <end position="289"/>
    </location>
</feature>
<reference evidence="3" key="2">
    <citation type="submission" date="2022-03" db="EMBL/GenBank/DDBJ databases">
        <title>Draft title - Genomic analysis of global carrot germplasm unveils the trajectory of domestication and the origin of high carotenoid orange carrot.</title>
        <authorList>
            <person name="Iorizzo M."/>
            <person name="Ellison S."/>
            <person name="Senalik D."/>
            <person name="Macko-Podgorni A."/>
            <person name="Grzebelus D."/>
            <person name="Bostan H."/>
            <person name="Rolling W."/>
            <person name="Curaba J."/>
            <person name="Simon P."/>
        </authorList>
    </citation>
    <scope>NUCLEOTIDE SEQUENCE</scope>
    <source>
        <tissue evidence="3">Leaf</tissue>
    </source>
</reference>
<evidence type="ECO:0000259" key="2">
    <source>
        <dbReference type="Pfam" id="PF14372"/>
    </source>
</evidence>
<accession>A0AAF0WK47</accession>
<dbReference type="PANTHER" id="PTHR46481:SF8">
    <property type="entry name" value="ZINC FINGER BED DOMAIN-CONTAINING PROTEIN RICESLEEPER 1-LIKE"/>
    <property type="match status" value="1"/>
</dbReference>
<dbReference type="InterPro" id="IPR012337">
    <property type="entry name" value="RNaseH-like_sf"/>
</dbReference>
<keyword evidence="4" id="KW-1185">Reference proteome</keyword>
<sequence>MCLTAHFIDKDWKLHKKILNFCPIFSHKGKAIALAIEECLVEWGITRVLSITVDNANTNDAALDRLREKIGNWGTSVLNGEHLHLRCVAHVLNLIVKVGLEVFKESIVRVRNAVKYVRYSPAWEALFMECAKYERIETKKCLILDVDTRWNSTYEMLDVAEKYEKAFGRYNTQDPRYKKHLKFSNVDGRPTSDDWSTVRKFASFLKIFYDLTLKISGSQYVTSNIFLREIYAIQSILHDWSYGPHSVDMYAVGKEMLNKFNKYWGDPREINYLLFIAVVLDPRHKLQFVV</sequence>
<dbReference type="InterPro" id="IPR052035">
    <property type="entry name" value="ZnF_BED_domain_contain"/>
</dbReference>
<dbReference type="EMBL" id="CP093345">
    <property type="protein sequence ID" value="WOG90846.1"/>
    <property type="molecule type" value="Genomic_DNA"/>
</dbReference>
<dbReference type="AlphaFoldDB" id="A0AAF0WK47"/>
<proteinExistence type="predicted"/>
<dbReference type="Proteomes" id="UP000077755">
    <property type="component" value="Chromosome 3"/>
</dbReference>
<dbReference type="PANTHER" id="PTHR46481">
    <property type="entry name" value="ZINC FINGER BED DOMAIN-CONTAINING PROTEIN 4"/>
    <property type="match status" value="1"/>
</dbReference>
<gene>
    <name evidence="3" type="ORF">DCAR_0310092</name>
</gene>
<evidence type="ECO:0000256" key="1">
    <source>
        <dbReference type="ARBA" id="ARBA00023125"/>
    </source>
</evidence>
<dbReference type="SUPFAM" id="SSF53098">
    <property type="entry name" value="Ribonuclease H-like"/>
    <property type="match status" value="1"/>
</dbReference>
<protein>
    <recommendedName>
        <fullName evidence="2">hAT-like transposase RNase-H fold domain-containing protein</fullName>
    </recommendedName>
</protein>
<keyword evidence="1" id="KW-0238">DNA-binding</keyword>
<dbReference type="Pfam" id="PF14372">
    <property type="entry name" value="hAT-like_RNase-H"/>
    <property type="match status" value="1"/>
</dbReference>
<evidence type="ECO:0000313" key="4">
    <source>
        <dbReference type="Proteomes" id="UP000077755"/>
    </source>
</evidence>